<dbReference type="AlphaFoldDB" id="A0A9D4LPY5"/>
<comment type="caution">
    <text evidence="1">The sequence shown here is derived from an EMBL/GenBank/DDBJ whole genome shotgun (WGS) entry which is preliminary data.</text>
</comment>
<proteinExistence type="predicted"/>
<name>A0A9D4LPY5_DREPO</name>
<evidence type="ECO:0000313" key="1">
    <source>
        <dbReference type="EMBL" id="KAH3860666.1"/>
    </source>
</evidence>
<dbReference type="SUPFAM" id="SSF52266">
    <property type="entry name" value="SGNH hydrolase"/>
    <property type="match status" value="1"/>
</dbReference>
<dbReference type="EMBL" id="JAIWYP010000002">
    <property type="protein sequence ID" value="KAH3860666.1"/>
    <property type="molecule type" value="Genomic_DNA"/>
</dbReference>
<reference evidence="1" key="1">
    <citation type="journal article" date="2019" name="bioRxiv">
        <title>The Genome of the Zebra Mussel, Dreissena polymorpha: A Resource for Invasive Species Research.</title>
        <authorList>
            <person name="McCartney M.A."/>
            <person name="Auch B."/>
            <person name="Kono T."/>
            <person name="Mallez S."/>
            <person name="Zhang Y."/>
            <person name="Obille A."/>
            <person name="Becker A."/>
            <person name="Abrahante J.E."/>
            <person name="Garbe J."/>
            <person name="Badalamenti J.P."/>
            <person name="Herman A."/>
            <person name="Mangelson H."/>
            <person name="Liachko I."/>
            <person name="Sullivan S."/>
            <person name="Sone E.D."/>
            <person name="Koren S."/>
            <person name="Silverstein K.A.T."/>
            <person name="Beckman K.B."/>
            <person name="Gohl D.M."/>
        </authorList>
    </citation>
    <scope>NUCLEOTIDE SEQUENCE</scope>
    <source>
        <strain evidence="1">Duluth1</strain>
        <tissue evidence="1">Whole animal</tissue>
    </source>
</reference>
<reference evidence="1" key="2">
    <citation type="submission" date="2020-11" db="EMBL/GenBank/DDBJ databases">
        <authorList>
            <person name="McCartney M.A."/>
            <person name="Auch B."/>
            <person name="Kono T."/>
            <person name="Mallez S."/>
            <person name="Becker A."/>
            <person name="Gohl D.M."/>
            <person name="Silverstein K.A.T."/>
            <person name="Koren S."/>
            <person name="Bechman K.B."/>
            <person name="Herman A."/>
            <person name="Abrahante J.E."/>
            <person name="Garbe J."/>
        </authorList>
    </citation>
    <scope>NUCLEOTIDE SEQUENCE</scope>
    <source>
        <strain evidence="1">Duluth1</strain>
        <tissue evidence="1">Whole animal</tissue>
    </source>
</reference>
<accession>A0A9D4LPY5</accession>
<organism evidence="1 2">
    <name type="scientific">Dreissena polymorpha</name>
    <name type="common">Zebra mussel</name>
    <name type="synonym">Mytilus polymorpha</name>
    <dbReference type="NCBI Taxonomy" id="45954"/>
    <lineage>
        <taxon>Eukaryota</taxon>
        <taxon>Metazoa</taxon>
        <taxon>Spiralia</taxon>
        <taxon>Lophotrochozoa</taxon>
        <taxon>Mollusca</taxon>
        <taxon>Bivalvia</taxon>
        <taxon>Autobranchia</taxon>
        <taxon>Heteroconchia</taxon>
        <taxon>Euheterodonta</taxon>
        <taxon>Imparidentia</taxon>
        <taxon>Neoheterodontei</taxon>
        <taxon>Myida</taxon>
        <taxon>Dreissenoidea</taxon>
        <taxon>Dreissenidae</taxon>
        <taxon>Dreissena</taxon>
    </lineage>
</organism>
<gene>
    <name evidence="1" type="ORF">DPMN_023577</name>
</gene>
<evidence type="ECO:0000313" key="2">
    <source>
        <dbReference type="Proteomes" id="UP000828390"/>
    </source>
</evidence>
<keyword evidence="2" id="KW-1185">Reference proteome</keyword>
<sequence>MENLRLPTSIAWCGIGGLTCSTLGRSIEAYVLHSTLSKVLLLQHGGNDLCTDSCTKVRTNIKRENKYLRTAFTDTAIIWVDIIDRINWCSSLPRKIITSKRRRVSMFWSSVCAVGKPQHQYHCGHSFFPPGWSALVTSGAGVLSGHPAGCHYAIFITHNI</sequence>
<protein>
    <submittedName>
        <fullName evidence="1">Uncharacterized protein</fullName>
    </submittedName>
</protein>
<dbReference type="Proteomes" id="UP000828390">
    <property type="component" value="Unassembled WGS sequence"/>
</dbReference>